<keyword evidence="1" id="KW-0328">Glycosyltransferase</keyword>
<organism evidence="4 5">
    <name type="scientific">Acidovorax lacteus</name>
    <dbReference type="NCBI Taxonomy" id="1924988"/>
    <lineage>
        <taxon>Bacteria</taxon>
        <taxon>Pseudomonadati</taxon>
        <taxon>Pseudomonadota</taxon>
        <taxon>Betaproteobacteria</taxon>
        <taxon>Burkholderiales</taxon>
        <taxon>Comamonadaceae</taxon>
        <taxon>Acidovorax</taxon>
    </lineage>
</organism>
<feature type="domain" description="Glycosyl transferase family 3 N-terminal" evidence="3">
    <location>
        <begin position="5"/>
        <end position="68"/>
    </location>
</feature>
<dbReference type="SUPFAM" id="SSF52418">
    <property type="entry name" value="Nucleoside phosphorylase/phosphoribosyltransferase catalytic domain"/>
    <property type="match status" value="1"/>
</dbReference>
<name>A0ABP8LGV7_9BURK</name>
<evidence type="ECO:0000259" key="3">
    <source>
        <dbReference type="Pfam" id="PF02885"/>
    </source>
</evidence>
<comment type="caution">
    <text evidence="4">The sequence shown here is derived from an EMBL/GenBank/DDBJ whole genome shotgun (WGS) entry which is preliminary data.</text>
</comment>
<keyword evidence="2" id="KW-0808">Transferase</keyword>
<dbReference type="InterPro" id="IPR035902">
    <property type="entry name" value="Nuc_phospho_transferase"/>
</dbReference>
<dbReference type="EMBL" id="BAABEX010000029">
    <property type="protein sequence ID" value="GAA4428564.1"/>
    <property type="molecule type" value="Genomic_DNA"/>
</dbReference>
<evidence type="ECO:0000256" key="1">
    <source>
        <dbReference type="ARBA" id="ARBA00022676"/>
    </source>
</evidence>
<keyword evidence="5" id="KW-1185">Reference proteome</keyword>
<evidence type="ECO:0000313" key="4">
    <source>
        <dbReference type="EMBL" id="GAA4428564.1"/>
    </source>
</evidence>
<evidence type="ECO:0000256" key="2">
    <source>
        <dbReference type="ARBA" id="ARBA00022679"/>
    </source>
</evidence>
<dbReference type="Gene3D" id="1.20.970.10">
    <property type="entry name" value="Transferase, Pyrimidine Nucleoside Phosphorylase, Chain C"/>
    <property type="match status" value="1"/>
</dbReference>
<sequence>MGISQYIKEIGRGARGAKPLSRAQAADLFGQVLDGQVTDLEIGAFCLAMRIKGETPDEMCGFLDALHARSARLPASTRPVVVLPSYNGARKLPVLTPLLALLVARAGLPVLLHGMRTEARRVLASDVLQALGVPAWPEGAPLRALQPGEVAHVHTAQLAPGLARLLAVREVVGLRNPGHSVVKLLAPCAGPSLLVTSYTHPEYFDMLCRTCAQWGLNALLSRGLEGEVAADPRRTPRYDAFVGGVADTWQDQQPGTASEVPGLPSAIDVDSTAAYTRAVLDGTLPVPEAIARQVAYIVRLAGQIPATRTVASAA</sequence>
<proteinExistence type="predicted"/>
<protein>
    <submittedName>
        <fullName evidence="4">DNA-binding protein YbiB</fullName>
    </submittedName>
</protein>
<dbReference type="NCBIfam" id="NF006005">
    <property type="entry name" value="PRK08136.1"/>
    <property type="match status" value="1"/>
</dbReference>
<keyword evidence="4" id="KW-0238">DNA-binding</keyword>
<dbReference type="InterPro" id="IPR036320">
    <property type="entry name" value="Glycosyl_Trfase_fam3_N_dom_sf"/>
</dbReference>
<dbReference type="RefSeq" id="WP_345066363.1">
    <property type="nucleotide sequence ID" value="NZ_BAABEX010000029.1"/>
</dbReference>
<dbReference type="Gene3D" id="3.40.1030.10">
    <property type="entry name" value="Nucleoside phosphorylase/phosphoribosyltransferase catalytic domain"/>
    <property type="match status" value="1"/>
</dbReference>
<dbReference type="InterPro" id="IPR017459">
    <property type="entry name" value="Glycosyl_Trfase_fam3_N_dom"/>
</dbReference>
<dbReference type="PANTHER" id="PTHR43285">
    <property type="entry name" value="ANTHRANILATE PHOSPHORIBOSYLTRANSFERASE"/>
    <property type="match status" value="1"/>
</dbReference>
<dbReference type="Pfam" id="PF02885">
    <property type="entry name" value="Glycos_trans_3N"/>
    <property type="match status" value="1"/>
</dbReference>
<dbReference type="Proteomes" id="UP001501788">
    <property type="component" value="Unassembled WGS sequence"/>
</dbReference>
<dbReference type="SUPFAM" id="SSF47648">
    <property type="entry name" value="Nucleoside phosphorylase/phosphoribosyltransferase N-terminal domain"/>
    <property type="match status" value="1"/>
</dbReference>
<reference evidence="5" key="1">
    <citation type="journal article" date="2019" name="Int. J. Syst. Evol. Microbiol.">
        <title>The Global Catalogue of Microorganisms (GCM) 10K type strain sequencing project: providing services to taxonomists for standard genome sequencing and annotation.</title>
        <authorList>
            <consortium name="The Broad Institute Genomics Platform"/>
            <consortium name="The Broad Institute Genome Sequencing Center for Infectious Disease"/>
            <person name="Wu L."/>
            <person name="Ma J."/>
        </authorList>
    </citation>
    <scope>NUCLEOTIDE SEQUENCE [LARGE SCALE GENOMIC DNA]</scope>
    <source>
        <strain evidence="5">JCM 31890</strain>
    </source>
</reference>
<dbReference type="GO" id="GO:0003677">
    <property type="term" value="F:DNA binding"/>
    <property type="evidence" value="ECO:0007669"/>
    <property type="project" value="UniProtKB-KW"/>
</dbReference>
<dbReference type="PANTHER" id="PTHR43285:SF4">
    <property type="entry name" value="TRANSFERASE"/>
    <property type="match status" value="1"/>
</dbReference>
<gene>
    <name evidence="4" type="primary">ybiB</name>
    <name evidence="4" type="ORF">GCM10023090_27560</name>
</gene>
<accession>A0ABP8LGV7</accession>
<evidence type="ECO:0000313" key="5">
    <source>
        <dbReference type="Proteomes" id="UP001501788"/>
    </source>
</evidence>
<dbReference type="InterPro" id="IPR005940">
    <property type="entry name" value="Anthranilate_Pribosyl_Tfrase"/>
</dbReference>